<reference evidence="1 2" key="1">
    <citation type="submission" date="2013-01" db="EMBL/GenBank/DDBJ databases">
        <authorList>
            <person name="Harkins D.M."/>
            <person name="Durkin A.S."/>
            <person name="Brinkac L.M."/>
            <person name="Haft D.H."/>
            <person name="Selengut J.D."/>
            <person name="Sanka R."/>
            <person name="DePew J."/>
            <person name="Purushe J."/>
            <person name="Tulsiani S.M."/>
            <person name="Graham G.C."/>
            <person name="Burns M.-A."/>
            <person name="Dohnt M.F."/>
            <person name="Smythe L.D."/>
            <person name="McKay D.B."/>
            <person name="Craig S.B."/>
            <person name="Vinetz J.M."/>
            <person name="Sutton G.G."/>
            <person name="Nierman W.C."/>
            <person name="Fouts D.E."/>
        </authorList>
    </citation>
    <scope>NUCLEOTIDE SEQUENCE [LARGE SCALE GENOMIC DNA]</scope>
    <source>
        <strain evidence="1 2">LT2116</strain>
    </source>
</reference>
<name>M3EF16_9LEPT</name>
<dbReference type="Proteomes" id="UP000011770">
    <property type="component" value="Unassembled WGS sequence"/>
</dbReference>
<sequence length="63" mass="7478">MRFSSQGSNLKSFLTDRRFLKMLRVNSHPVLNDLIGNFILWSFREKENTRGRSDRKLLGRPCH</sequence>
<gene>
    <name evidence="1" type="ORF">LEP1GSC188_1542</name>
</gene>
<dbReference type="EMBL" id="AHOR02000076">
    <property type="protein sequence ID" value="EMF79663.1"/>
    <property type="molecule type" value="Genomic_DNA"/>
</dbReference>
<evidence type="ECO:0000313" key="1">
    <source>
        <dbReference type="EMBL" id="EMF79663.1"/>
    </source>
</evidence>
<proteinExistence type="predicted"/>
<evidence type="ECO:0000313" key="2">
    <source>
        <dbReference type="Proteomes" id="UP000011770"/>
    </source>
</evidence>
<organism evidence="1 2">
    <name type="scientific">Leptospira weilii serovar Topaz str. LT2116</name>
    <dbReference type="NCBI Taxonomy" id="1088540"/>
    <lineage>
        <taxon>Bacteria</taxon>
        <taxon>Pseudomonadati</taxon>
        <taxon>Spirochaetota</taxon>
        <taxon>Spirochaetia</taxon>
        <taxon>Leptospirales</taxon>
        <taxon>Leptospiraceae</taxon>
        <taxon>Leptospira</taxon>
    </lineage>
</organism>
<dbReference type="AlphaFoldDB" id="M3EF16"/>
<accession>M3EF16</accession>
<comment type="caution">
    <text evidence="1">The sequence shown here is derived from an EMBL/GenBank/DDBJ whole genome shotgun (WGS) entry which is preliminary data.</text>
</comment>
<protein>
    <submittedName>
        <fullName evidence="1">Uncharacterized protein</fullName>
    </submittedName>
</protein>